<name>A0A2D0MX43_FLAN2</name>
<proteinExistence type="predicted"/>
<organism evidence="3 4">
    <name type="scientific">Flavilitoribacter nigricans (strain ATCC 23147 / DSM 23189 / NBRC 102662 / NCIMB 1420 / SS-2)</name>
    <name type="common">Lewinella nigricans</name>
    <dbReference type="NCBI Taxonomy" id="1122177"/>
    <lineage>
        <taxon>Bacteria</taxon>
        <taxon>Pseudomonadati</taxon>
        <taxon>Bacteroidota</taxon>
        <taxon>Saprospiria</taxon>
        <taxon>Saprospirales</taxon>
        <taxon>Lewinellaceae</taxon>
        <taxon>Flavilitoribacter</taxon>
    </lineage>
</organism>
<dbReference type="RefSeq" id="WP_099155742.1">
    <property type="nucleotide sequence ID" value="NZ_PDUD01000072.1"/>
</dbReference>
<dbReference type="OrthoDB" id="1652165at2"/>
<feature type="signal peptide" evidence="1">
    <location>
        <begin position="1"/>
        <end position="21"/>
    </location>
</feature>
<accession>A0A2D0MX43</accession>
<dbReference type="InterPro" id="IPR026444">
    <property type="entry name" value="Secre_tail"/>
</dbReference>
<protein>
    <recommendedName>
        <fullName evidence="2">Secretion system C-terminal sorting domain-containing protein</fullName>
    </recommendedName>
</protein>
<evidence type="ECO:0000313" key="4">
    <source>
        <dbReference type="Proteomes" id="UP000223913"/>
    </source>
</evidence>
<gene>
    <name evidence="3" type="ORF">CRP01_40105</name>
</gene>
<dbReference type="EMBL" id="PDUD01000072">
    <property type="protein sequence ID" value="PHN00841.1"/>
    <property type="molecule type" value="Genomic_DNA"/>
</dbReference>
<feature type="chain" id="PRO_5012180806" description="Secretion system C-terminal sorting domain-containing protein" evidence="1">
    <location>
        <begin position="22"/>
        <end position="295"/>
    </location>
</feature>
<dbReference type="NCBIfam" id="TIGR04183">
    <property type="entry name" value="Por_Secre_tail"/>
    <property type="match status" value="1"/>
</dbReference>
<dbReference type="AlphaFoldDB" id="A0A2D0MX43"/>
<evidence type="ECO:0000313" key="3">
    <source>
        <dbReference type="EMBL" id="PHN00841.1"/>
    </source>
</evidence>
<comment type="caution">
    <text evidence="3">The sequence shown here is derived from an EMBL/GenBank/DDBJ whole genome shotgun (WGS) entry which is preliminary data.</text>
</comment>
<dbReference type="Proteomes" id="UP000223913">
    <property type="component" value="Unassembled WGS sequence"/>
</dbReference>
<feature type="domain" description="Secretion system C-terminal sorting" evidence="2">
    <location>
        <begin position="222"/>
        <end position="282"/>
    </location>
</feature>
<keyword evidence="1" id="KW-0732">Signal</keyword>
<evidence type="ECO:0000259" key="2">
    <source>
        <dbReference type="Pfam" id="PF18962"/>
    </source>
</evidence>
<sequence>MIKASLPLLLTLCSLSQLLPAQEWAPPGTRWYYSQYSFGGPNIGLHVMEVVGDTTINNRACRIIEGGQSCSFPMRYAYREDRRIYYYNEVSEDFALLYDFNLVAGDTLKMFVADLGTEDMDTFYVRIDSLSQLRINNDSVQVQHVTPLYNESFNAPLSFGRRIYEDIGGDHFFLPPYGFCDVPAGPLRCFEHPDFGVYQFLTEFPCDYVPVRERFSDLGLNVYPNPAGDQILIATPGEPFTSLDIFDLNGLRLYSQNNIFATEIRLALPDLPAGIYLIKARLRDGTIGVQRFFKT</sequence>
<dbReference type="Pfam" id="PF18962">
    <property type="entry name" value="Por_Secre_tail"/>
    <property type="match status" value="1"/>
</dbReference>
<evidence type="ECO:0000256" key="1">
    <source>
        <dbReference type="SAM" id="SignalP"/>
    </source>
</evidence>
<reference evidence="3 4" key="1">
    <citation type="submission" date="2017-10" db="EMBL/GenBank/DDBJ databases">
        <title>The draft genome sequence of Lewinella nigricans NBRC 102662.</title>
        <authorList>
            <person name="Wang K."/>
        </authorList>
    </citation>
    <scope>NUCLEOTIDE SEQUENCE [LARGE SCALE GENOMIC DNA]</scope>
    <source>
        <strain evidence="3 4">NBRC 102662</strain>
    </source>
</reference>
<keyword evidence="4" id="KW-1185">Reference proteome</keyword>